<name>A0A6G0U0P9_APHGL</name>
<comment type="caution">
    <text evidence="2">The sequence shown here is derived from an EMBL/GenBank/DDBJ whole genome shotgun (WGS) entry which is preliminary data.</text>
</comment>
<reference evidence="2 3" key="1">
    <citation type="submission" date="2019-08" db="EMBL/GenBank/DDBJ databases">
        <title>The genome of the soybean aphid Biotype 1, its phylome, world population structure and adaptation to the North American continent.</title>
        <authorList>
            <person name="Giordano R."/>
            <person name="Donthu R.K."/>
            <person name="Hernandez A.G."/>
            <person name="Wright C.L."/>
            <person name="Zimin A.V."/>
        </authorList>
    </citation>
    <scope>NUCLEOTIDE SEQUENCE [LARGE SCALE GENOMIC DNA]</scope>
    <source>
        <tissue evidence="2">Whole aphids</tissue>
    </source>
</reference>
<keyword evidence="1" id="KW-0812">Transmembrane</keyword>
<feature type="transmembrane region" description="Helical" evidence="1">
    <location>
        <begin position="218"/>
        <end position="244"/>
    </location>
</feature>
<organism evidence="2 3">
    <name type="scientific">Aphis glycines</name>
    <name type="common">Soybean aphid</name>
    <dbReference type="NCBI Taxonomy" id="307491"/>
    <lineage>
        <taxon>Eukaryota</taxon>
        <taxon>Metazoa</taxon>
        <taxon>Ecdysozoa</taxon>
        <taxon>Arthropoda</taxon>
        <taxon>Hexapoda</taxon>
        <taxon>Insecta</taxon>
        <taxon>Pterygota</taxon>
        <taxon>Neoptera</taxon>
        <taxon>Paraneoptera</taxon>
        <taxon>Hemiptera</taxon>
        <taxon>Sternorrhyncha</taxon>
        <taxon>Aphidomorpha</taxon>
        <taxon>Aphidoidea</taxon>
        <taxon>Aphididae</taxon>
        <taxon>Aphidini</taxon>
        <taxon>Aphis</taxon>
        <taxon>Aphis</taxon>
    </lineage>
</organism>
<keyword evidence="3" id="KW-1185">Reference proteome</keyword>
<feature type="transmembrane region" description="Helical" evidence="1">
    <location>
        <begin position="6"/>
        <end position="23"/>
    </location>
</feature>
<dbReference type="Proteomes" id="UP000475862">
    <property type="component" value="Unassembled WGS sequence"/>
</dbReference>
<keyword evidence="1" id="KW-0472">Membrane</keyword>
<sequence length="305" mass="35632">MLKHHYYYIIYHILFLHIKTLVINILKEQLFCICSIILLFANIKLNQFDILVFLITKDKYIACTLLILNTLVFVKNNYIFMYMHYISINYISILFKIYSCLINTIHLYLKYYLLHFNIIQIGLIKCHTHKNHSGANIIFKWHLYTPKIHIKRMKKNENNNNSNLNNQLIIIIVNTKQKCYFRGNSLNNIKNTRTSPNVIIAHSLNTIAFTNLYSNLTPYIMCFTSSTFVFFGIWNAIFGAINLLREYPGPPHGGDINTTSAFNIGQLPKSNCIPLSNFENNMCLIAHNYMIQRVLKGFGELESKI</sequence>
<feature type="transmembrane region" description="Helical" evidence="1">
    <location>
        <begin position="90"/>
        <end position="109"/>
    </location>
</feature>
<evidence type="ECO:0000256" key="1">
    <source>
        <dbReference type="SAM" id="Phobius"/>
    </source>
</evidence>
<proteinExistence type="predicted"/>
<dbReference type="EMBL" id="VYZN01000012">
    <property type="protein sequence ID" value="KAE9541837.1"/>
    <property type="molecule type" value="Genomic_DNA"/>
</dbReference>
<keyword evidence="1" id="KW-1133">Transmembrane helix</keyword>
<evidence type="ECO:0000313" key="2">
    <source>
        <dbReference type="EMBL" id="KAE9541837.1"/>
    </source>
</evidence>
<accession>A0A6G0U0P9</accession>
<evidence type="ECO:0000313" key="3">
    <source>
        <dbReference type="Proteomes" id="UP000475862"/>
    </source>
</evidence>
<feature type="transmembrane region" description="Helical" evidence="1">
    <location>
        <begin position="30"/>
        <end position="53"/>
    </location>
</feature>
<gene>
    <name evidence="2" type="ORF">AGLY_003828</name>
</gene>
<feature type="transmembrane region" description="Helical" evidence="1">
    <location>
        <begin position="59"/>
        <end position="78"/>
    </location>
</feature>
<dbReference type="AlphaFoldDB" id="A0A6G0U0P9"/>
<protein>
    <submittedName>
        <fullName evidence="2">Uncharacterized protein</fullName>
    </submittedName>
</protein>